<reference evidence="1 2" key="1">
    <citation type="submission" date="2019-04" db="EMBL/GenBank/DDBJ databases">
        <authorList>
            <consortium name="NARMS: The National Antimicrobial Resistance Monitoring System"/>
        </authorList>
    </citation>
    <scope>NUCLEOTIDE SEQUENCE [LARGE SCALE GENOMIC DNA]</scope>
    <source>
        <strain evidence="1 2">FSIS11919500</strain>
    </source>
</reference>
<dbReference type="AlphaFoldDB" id="A0A8S7I8Z3"/>
<comment type="caution">
    <text evidence="1">The sequence shown here is derived from an EMBL/GenBank/DDBJ whole genome shotgun (WGS) entry which is preliminary data.</text>
</comment>
<dbReference type="Pfam" id="PF01527">
    <property type="entry name" value="HTH_Tnp_1"/>
    <property type="match status" value="1"/>
</dbReference>
<organism evidence="1 2">
    <name type="scientific">Escherichia coli</name>
    <dbReference type="NCBI Taxonomy" id="562"/>
    <lineage>
        <taxon>Bacteria</taxon>
        <taxon>Pseudomonadati</taxon>
        <taxon>Pseudomonadota</taxon>
        <taxon>Gammaproteobacteria</taxon>
        <taxon>Enterobacterales</taxon>
        <taxon>Enterobacteriaceae</taxon>
        <taxon>Escherichia</taxon>
    </lineage>
</organism>
<evidence type="ECO:0000313" key="2">
    <source>
        <dbReference type="Proteomes" id="UP000531916"/>
    </source>
</evidence>
<dbReference type="RefSeq" id="WP_163515645.1">
    <property type="nucleotide sequence ID" value="NZ_JAAKBI010000006.1"/>
</dbReference>
<proteinExistence type="predicted"/>
<gene>
    <name evidence="1" type="ORF">E5H86_24030</name>
</gene>
<name>A0A8S7I8Z3_ECOLX</name>
<dbReference type="GO" id="GO:0004803">
    <property type="term" value="F:transposase activity"/>
    <property type="evidence" value="ECO:0007669"/>
    <property type="project" value="InterPro"/>
</dbReference>
<dbReference type="GO" id="GO:0006313">
    <property type="term" value="P:DNA transposition"/>
    <property type="evidence" value="ECO:0007669"/>
    <property type="project" value="InterPro"/>
</dbReference>
<accession>A0A8S7I8Z3</accession>
<protein>
    <recommendedName>
        <fullName evidence="3">Transposase</fullName>
    </recommendedName>
</protein>
<dbReference type="EMBL" id="AASEPP010000059">
    <property type="protein sequence ID" value="EFC2248813.1"/>
    <property type="molecule type" value="Genomic_DNA"/>
</dbReference>
<evidence type="ECO:0000313" key="1">
    <source>
        <dbReference type="EMBL" id="EFC2248813.1"/>
    </source>
</evidence>
<dbReference type="InterPro" id="IPR002514">
    <property type="entry name" value="Transposase_8"/>
</dbReference>
<dbReference type="GO" id="GO:0003677">
    <property type="term" value="F:DNA binding"/>
    <property type="evidence" value="ECO:0007669"/>
    <property type="project" value="InterPro"/>
</dbReference>
<evidence type="ECO:0008006" key="3">
    <source>
        <dbReference type="Google" id="ProtNLM"/>
    </source>
</evidence>
<dbReference type="Proteomes" id="UP000531916">
    <property type="component" value="Unassembled WGS sequence"/>
</dbReference>
<sequence length="61" mass="7086">MEQRTLSAEPRSSFSNELKLQMVKLALQPGASVVRLVRKHEDTVLSELYYTILFYKIPQCE</sequence>